<dbReference type="InParanoid" id="K4C4G4"/>
<dbReference type="PhylomeDB" id="K4C4G4"/>
<dbReference type="AlphaFoldDB" id="K4C4G4"/>
<keyword evidence="3" id="KW-1185">Reference proteome</keyword>
<sequence length="105" mass="11583">MNSTSRNPRNGGECGGDESERQRAESQWIVAARPLCHLQYPVAHLSHLQWILPAARLKLYFKAVTATLLSRRLSQRHVPLGAIGPYCGSARGRQAHASLLAQILT</sequence>
<protein>
    <submittedName>
        <fullName evidence="2">Uncharacterized protein</fullName>
    </submittedName>
</protein>
<dbReference type="EnsemblPlants" id="Solyc06g024380.1.1">
    <property type="protein sequence ID" value="Solyc06g024380.1.1"/>
    <property type="gene ID" value="Solyc06g024380.1"/>
</dbReference>
<dbReference type="eggNOG" id="ENOG502S7YN">
    <property type="taxonomic scope" value="Eukaryota"/>
</dbReference>
<reference evidence="2" key="1">
    <citation type="journal article" date="2012" name="Nature">
        <title>The tomato genome sequence provides insights into fleshy fruit evolution.</title>
        <authorList>
            <consortium name="Tomato Genome Consortium"/>
        </authorList>
    </citation>
    <scope>NUCLEOTIDE SEQUENCE [LARGE SCALE GENOMIC DNA]</scope>
    <source>
        <strain evidence="2">cv. Heinz 1706</strain>
    </source>
</reference>
<dbReference type="Proteomes" id="UP000004994">
    <property type="component" value="Chromosome 6"/>
</dbReference>
<reference evidence="2" key="2">
    <citation type="submission" date="2015-06" db="UniProtKB">
        <authorList>
            <consortium name="EnsemblPlants"/>
        </authorList>
    </citation>
    <scope>IDENTIFICATION</scope>
    <source>
        <strain evidence="2">cv. Heinz 1706</strain>
    </source>
</reference>
<dbReference type="PaxDb" id="4081-Solyc06g024380.1.1"/>
<evidence type="ECO:0000313" key="2">
    <source>
        <dbReference type="EnsemblPlants" id="Solyc06g024380.1.1"/>
    </source>
</evidence>
<organism evidence="2">
    <name type="scientific">Solanum lycopersicum</name>
    <name type="common">Tomato</name>
    <name type="synonym">Lycopersicon esculentum</name>
    <dbReference type="NCBI Taxonomy" id="4081"/>
    <lineage>
        <taxon>Eukaryota</taxon>
        <taxon>Viridiplantae</taxon>
        <taxon>Streptophyta</taxon>
        <taxon>Embryophyta</taxon>
        <taxon>Tracheophyta</taxon>
        <taxon>Spermatophyta</taxon>
        <taxon>Magnoliopsida</taxon>
        <taxon>eudicotyledons</taxon>
        <taxon>Gunneridae</taxon>
        <taxon>Pentapetalae</taxon>
        <taxon>asterids</taxon>
        <taxon>lamiids</taxon>
        <taxon>Solanales</taxon>
        <taxon>Solanaceae</taxon>
        <taxon>Solanoideae</taxon>
        <taxon>Solaneae</taxon>
        <taxon>Solanum</taxon>
        <taxon>Solanum subgen. Lycopersicon</taxon>
    </lineage>
</organism>
<dbReference type="HOGENOM" id="CLU_2241351_0_0_1"/>
<evidence type="ECO:0000313" key="3">
    <source>
        <dbReference type="Proteomes" id="UP000004994"/>
    </source>
</evidence>
<evidence type="ECO:0000256" key="1">
    <source>
        <dbReference type="SAM" id="MobiDB-lite"/>
    </source>
</evidence>
<feature type="region of interest" description="Disordered" evidence="1">
    <location>
        <begin position="1"/>
        <end position="20"/>
    </location>
</feature>
<accession>K4C4G4</accession>
<name>K4C4G4_SOLLC</name>
<dbReference type="Gramene" id="Solyc06g024380.1.1">
    <property type="protein sequence ID" value="Solyc06g024380.1.1"/>
    <property type="gene ID" value="Solyc06g024380.1"/>
</dbReference>
<proteinExistence type="predicted"/>